<dbReference type="RefSeq" id="WP_227569397.1">
    <property type="nucleotide sequence ID" value="NZ_CP101988.1"/>
</dbReference>
<gene>
    <name evidence="2" type="ORF">NP064_09500</name>
</gene>
<proteinExistence type="predicted"/>
<name>A0ABY5KU59_9CELL</name>
<evidence type="ECO:0000256" key="1">
    <source>
        <dbReference type="SAM" id="MobiDB-lite"/>
    </source>
</evidence>
<reference evidence="2 3" key="1">
    <citation type="submission" date="2022-07" db="EMBL/GenBank/DDBJ databases">
        <title>Novel species in genus cellulomonas.</title>
        <authorList>
            <person name="Ye L."/>
        </authorList>
    </citation>
    <scope>NUCLEOTIDE SEQUENCE [LARGE SCALE GENOMIC DNA]</scope>
    <source>
        <strain evidence="3">zg-Y338</strain>
    </source>
</reference>
<feature type="region of interest" description="Disordered" evidence="1">
    <location>
        <begin position="1"/>
        <end position="26"/>
    </location>
</feature>
<dbReference type="EMBL" id="CP101988">
    <property type="protein sequence ID" value="UUI74072.1"/>
    <property type="molecule type" value="Genomic_DNA"/>
</dbReference>
<accession>A0ABY5KU59</accession>
<evidence type="ECO:0000313" key="2">
    <source>
        <dbReference type="EMBL" id="UUI74072.1"/>
    </source>
</evidence>
<feature type="compositionally biased region" description="Basic and acidic residues" evidence="1">
    <location>
        <begin position="1"/>
        <end position="19"/>
    </location>
</feature>
<dbReference type="Proteomes" id="UP001316189">
    <property type="component" value="Chromosome"/>
</dbReference>
<sequence>MSDVDEARDGVAPSTDHEGAGATGDPQVDAVLAGLAGLAAQPLSTHVTAFEAVHTGLQARLADTEG</sequence>
<protein>
    <submittedName>
        <fullName evidence="2">Uncharacterized protein</fullName>
    </submittedName>
</protein>
<keyword evidence="3" id="KW-1185">Reference proteome</keyword>
<organism evidence="2 3">
    <name type="scientific">Cellulomonas chengniuliangii</name>
    <dbReference type="NCBI Taxonomy" id="2968084"/>
    <lineage>
        <taxon>Bacteria</taxon>
        <taxon>Bacillati</taxon>
        <taxon>Actinomycetota</taxon>
        <taxon>Actinomycetes</taxon>
        <taxon>Micrococcales</taxon>
        <taxon>Cellulomonadaceae</taxon>
        <taxon>Cellulomonas</taxon>
    </lineage>
</organism>
<evidence type="ECO:0000313" key="3">
    <source>
        <dbReference type="Proteomes" id="UP001316189"/>
    </source>
</evidence>